<evidence type="ECO:0000256" key="2">
    <source>
        <dbReference type="SAM" id="Phobius"/>
    </source>
</evidence>
<keyword evidence="2" id="KW-0472">Membrane</keyword>
<gene>
    <name evidence="3" type="ORF">HNR61_001952</name>
</gene>
<protein>
    <submittedName>
        <fullName evidence="3">Uncharacterized protein</fullName>
    </submittedName>
</protein>
<keyword evidence="2" id="KW-1133">Transmembrane helix</keyword>
<dbReference type="AlphaFoldDB" id="A0A7W3QKB1"/>
<dbReference type="Proteomes" id="UP000572680">
    <property type="component" value="Unassembled WGS sequence"/>
</dbReference>
<keyword evidence="2" id="KW-0812">Transmembrane</keyword>
<evidence type="ECO:0000313" key="4">
    <source>
        <dbReference type="Proteomes" id="UP000572680"/>
    </source>
</evidence>
<feature type="compositionally biased region" description="Basic and acidic residues" evidence="1">
    <location>
        <begin position="209"/>
        <end position="237"/>
    </location>
</feature>
<comment type="caution">
    <text evidence="3">The sequence shown here is derived from an EMBL/GenBank/DDBJ whole genome shotgun (WGS) entry which is preliminary data.</text>
</comment>
<evidence type="ECO:0000256" key="1">
    <source>
        <dbReference type="SAM" id="MobiDB-lite"/>
    </source>
</evidence>
<feature type="compositionally biased region" description="Gly residues" evidence="1">
    <location>
        <begin position="177"/>
        <end position="208"/>
    </location>
</feature>
<keyword evidence="4" id="KW-1185">Reference proteome</keyword>
<accession>A0A7W3QKB1</accession>
<feature type="region of interest" description="Disordered" evidence="1">
    <location>
        <begin position="78"/>
        <end position="237"/>
    </location>
</feature>
<feature type="compositionally biased region" description="Low complexity" evidence="1">
    <location>
        <begin position="117"/>
        <end position="133"/>
    </location>
</feature>
<sequence length="237" mass="23692">MNEREGLPDFGDHAGMTRLLAAATAPARPEELAGEEAAVAAFRDARAAAPGRRGRTRLLTVKAAVVAAALLAGGGVAWAASTGNLPGQSPSRPPATPTHRPAPGSGSMVPVDPNSPGPRTVPGGPTSSGTPAPSGSPTPSAPDGRGRGQEGKPPSNGQGGQGGGNRDRNKSKPNRPGQGGQNDQGGQDGQNGQGGQGGQGGQSGQGGRDAGKEDDPGHHDPRHPPKLPHRDRESPRR</sequence>
<reference evidence="3 4" key="1">
    <citation type="submission" date="2020-08" db="EMBL/GenBank/DDBJ databases">
        <title>Genomic Encyclopedia of Type Strains, Phase IV (KMG-IV): sequencing the most valuable type-strain genomes for metagenomic binning, comparative biology and taxonomic classification.</title>
        <authorList>
            <person name="Goeker M."/>
        </authorList>
    </citation>
    <scope>NUCLEOTIDE SEQUENCE [LARGE SCALE GENOMIC DNA]</scope>
    <source>
        <strain evidence="3 4">DSM 44197</strain>
    </source>
</reference>
<name>A0A7W3QKB1_ACTNM</name>
<proteinExistence type="predicted"/>
<organism evidence="3 4">
    <name type="scientific">Actinomadura namibiensis</name>
    <dbReference type="NCBI Taxonomy" id="182080"/>
    <lineage>
        <taxon>Bacteria</taxon>
        <taxon>Bacillati</taxon>
        <taxon>Actinomycetota</taxon>
        <taxon>Actinomycetes</taxon>
        <taxon>Streptosporangiales</taxon>
        <taxon>Thermomonosporaceae</taxon>
        <taxon>Actinomadura</taxon>
    </lineage>
</organism>
<dbReference type="RefSeq" id="WP_182842772.1">
    <property type="nucleotide sequence ID" value="NZ_BAAALP010000002.1"/>
</dbReference>
<dbReference type="EMBL" id="JACJIA010000002">
    <property type="protein sequence ID" value="MBA8950339.1"/>
    <property type="molecule type" value="Genomic_DNA"/>
</dbReference>
<feature type="transmembrane region" description="Helical" evidence="2">
    <location>
        <begin position="59"/>
        <end position="80"/>
    </location>
</feature>
<evidence type="ECO:0000313" key="3">
    <source>
        <dbReference type="EMBL" id="MBA8950339.1"/>
    </source>
</evidence>